<gene>
    <name evidence="1" type="ORF">SLEP1_g23919</name>
</gene>
<evidence type="ECO:0000313" key="1">
    <source>
        <dbReference type="EMBL" id="GKV12823.1"/>
    </source>
</evidence>
<dbReference type="EMBL" id="BPVZ01000037">
    <property type="protein sequence ID" value="GKV12823.1"/>
    <property type="molecule type" value="Genomic_DNA"/>
</dbReference>
<keyword evidence="2" id="KW-1185">Reference proteome</keyword>
<comment type="caution">
    <text evidence="1">The sequence shown here is derived from an EMBL/GenBank/DDBJ whole genome shotgun (WGS) entry which is preliminary data.</text>
</comment>
<name>A0AAV5JJX7_9ROSI</name>
<dbReference type="AlphaFoldDB" id="A0AAV5JJX7"/>
<organism evidence="1 2">
    <name type="scientific">Rubroshorea leprosula</name>
    <dbReference type="NCBI Taxonomy" id="152421"/>
    <lineage>
        <taxon>Eukaryota</taxon>
        <taxon>Viridiplantae</taxon>
        <taxon>Streptophyta</taxon>
        <taxon>Embryophyta</taxon>
        <taxon>Tracheophyta</taxon>
        <taxon>Spermatophyta</taxon>
        <taxon>Magnoliopsida</taxon>
        <taxon>eudicotyledons</taxon>
        <taxon>Gunneridae</taxon>
        <taxon>Pentapetalae</taxon>
        <taxon>rosids</taxon>
        <taxon>malvids</taxon>
        <taxon>Malvales</taxon>
        <taxon>Dipterocarpaceae</taxon>
        <taxon>Rubroshorea</taxon>
    </lineage>
</organism>
<reference evidence="1 2" key="1">
    <citation type="journal article" date="2021" name="Commun. Biol.">
        <title>The genome of Shorea leprosula (Dipterocarpaceae) highlights the ecological relevance of drought in aseasonal tropical rainforests.</title>
        <authorList>
            <person name="Ng K.K.S."/>
            <person name="Kobayashi M.J."/>
            <person name="Fawcett J.A."/>
            <person name="Hatakeyama M."/>
            <person name="Paape T."/>
            <person name="Ng C.H."/>
            <person name="Ang C.C."/>
            <person name="Tnah L.H."/>
            <person name="Lee C.T."/>
            <person name="Nishiyama T."/>
            <person name="Sese J."/>
            <person name="O'Brien M.J."/>
            <person name="Copetti D."/>
            <person name="Mohd Noor M.I."/>
            <person name="Ong R.C."/>
            <person name="Putra M."/>
            <person name="Sireger I.Z."/>
            <person name="Indrioko S."/>
            <person name="Kosugi Y."/>
            <person name="Izuno A."/>
            <person name="Isagi Y."/>
            <person name="Lee S.L."/>
            <person name="Shimizu K.K."/>
        </authorList>
    </citation>
    <scope>NUCLEOTIDE SEQUENCE [LARGE SCALE GENOMIC DNA]</scope>
    <source>
        <strain evidence="1">214</strain>
    </source>
</reference>
<dbReference type="Proteomes" id="UP001054252">
    <property type="component" value="Unassembled WGS sequence"/>
</dbReference>
<evidence type="ECO:0000313" key="2">
    <source>
        <dbReference type="Proteomes" id="UP001054252"/>
    </source>
</evidence>
<accession>A0AAV5JJX7</accession>
<proteinExistence type="predicted"/>
<protein>
    <submittedName>
        <fullName evidence="1">Uncharacterized protein</fullName>
    </submittedName>
</protein>
<sequence length="38" mass="4445">MRSLGFLYPISLSSRQYLEVFYLNSLHFFLPSDLDGDC</sequence>